<keyword evidence="1" id="KW-0732">Signal</keyword>
<comment type="caution">
    <text evidence="2">The sequence shown here is derived from an EMBL/GenBank/DDBJ whole genome shotgun (WGS) entry which is preliminary data.</text>
</comment>
<dbReference type="EMBL" id="VDGH01000014">
    <property type="protein sequence ID" value="TQR09184.1"/>
    <property type="molecule type" value="Genomic_DNA"/>
</dbReference>
<keyword evidence="3" id="KW-1185">Reference proteome</keyword>
<evidence type="ECO:0000313" key="3">
    <source>
        <dbReference type="Proteomes" id="UP000317316"/>
    </source>
</evidence>
<accession>A0A544SVF0</accession>
<name>A0A544SVF0_9BACI</name>
<evidence type="ECO:0000313" key="2">
    <source>
        <dbReference type="EMBL" id="TQR09184.1"/>
    </source>
</evidence>
<dbReference type="Proteomes" id="UP000317316">
    <property type="component" value="Unassembled WGS sequence"/>
</dbReference>
<evidence type="ECO:0008006" key="4">
    <source>
        <dbReference type="Google" id="ProtNLM"/>
    </source>
</evidence>
<protein>
    <recommendedName>
        <fullName evidence="4">Lipoprotein</fullName>
    </recommendedName>
</protein>
<dbReference type="RefSeq" id="WP_142540716.1">
    <property type="nucleotide sequence ID" value="NZ_BMIE01000011.1"/>
</dbReference>
<gene>
    <name evidence="2" type="ORF">FG382_20520</name>
</gene>
<feature type="signal peptide" evidence="1">
    <location>
        <begin position="1"/>
        <end position="26"/>
    </location>
</feature>
<evidence type="ECO:0000256" key="1">
    <source>
        <dbReference type="SAM" id="SignalP"/>
    </source>
</evidence>
<feature type="chain" id="PRO_5021910792" description="Lipoprotein" evidence="1">
    <location>
        <begin position="27"/>
        <end position="244"/>
    </location>
</feature>
<dbReference type="PROSITE" id="PS51257">
    <property type="entry name" value="PROKAR_LIPOPROTEIN"/>
    <property type="match status" value="1"/>
</dbReference>
<dbReference type="AlphaFoldDB" id="A0A544SVF0"/>
<proteinExistence type="predicted"/>
<reference evidence="2 3" key="1">
    <citation type="submission" date="2019-05" db="EMBL/GenBank/DDBJ databases">
        <title>Psychrobacillus vulpis sp. nov., a new species isolated from feces of a red fox that inhabits in The Tablas de Daimiel Natural Park, Albacete, Spain.</title>
        <authorList>
            <person name="Rodriguez M."/>
            <person name="Reina J.C."/>
            <person name="Bejar V."/>
            <person name="Llamas I."/>
        </authorList>
    </citation>
    <scope>NUCLEOTIDE SEQUENCE [LARGE SCALE GENOMIC DNA]</scope>
    <source>
        <strain evidence="2 3">NEAU-3TGS17</strain>
    </source>
</reference>
<dbReference type="OrthoDB" id="1116171at2"/>
<sequence length="244" mass="28183">MTHNKVAKPFLLLLTLLFMVTGCANKEDEIFLKKVKGTGFAYSEYFKSVDEQDNRKKVTYYTPLPIDELVSVVPNSIKNAVHLIDPQKLPFEVSEQTAYVVTSEDEKGNIQNQVQLTYIHSDEYDQTEAFYIITVTELKENPLDKYDFSKQQTDTIGNELRKEILIDDLPIFHQVITTDGALAYRYYSYDEKNKQVSTVVTSANELYTYYEGYLYHVGYVTENKNTKAVQEKTLQLTKEFILGI</sequence>
<organism evidence="2 3">
    <name type="scientific">Psychrobacillus lasiicapitis</name>
    <dbReference type="NCBI Taxonomy" id="1636719"/>
    <lineage>
        <taxon>Bacteria</taxon>
        <taxon>Bacillati</taxon>
        <taxon>Bacillota</taxon>
        <taxon>Bacilli</taxon>
        <taxon>Bacillales</taxon>
        <taxon>Bacillaceae</taxon>
        <taxon>Psychrobacillus</taxon>
    </lineage>
</organism>